<evidence type="ECO:0000313" key="3">
    <source>
        <dbReference type="Proteomes" id="UP001082899"/>
    </source>
</evidence>
<dbReference type="Proteomes" id="UP001082899">
    <property type="component" value="Unassembled WGS sequence"/>
</dbReference>
<feature type="transmembrane region" description="Helical" evidence="1">
    <location>
        <begin position="6"/>
        <end position="26"/>
    </location>
</feature>
<evidence type="ECO:0000313" key="2">
    <source>
        <dbReference type="EMBL" id="MCY0387898.1"/>
    </source>
</evidence>
<keyword evidence="1" id="KW-0812">Transmembrane</keyword>
<sequence>MFALYVIFGIVVAAVLLRVFFVKTGLRDQFRANLAKVEAEYAAKTKAQGPDA</sequence>
<organism evidence="2 3">
    <name type="scientific">Robbsia betulipollinis</name>
    <dbReference type="NCBI Taxonomy" id="2981849"/>
    <lineage>
        <taxon>Bacteria</taxon>
        <taxon>Pseudomonadati</taxon>
        <taxon>Pseudomonadota</taxon>
        <taxon>Betaproteobacteria</taxon>
        <taxon>Burkholderiales</taxon>
        <taxon>Burkholderiaceae</taxon>
        <taxon>Robbsia</taxon>
    </lineage>
</organism>
<keyword evidence="3" id="KW-1185">Reference proteome</keyword>
<proteinExistence type="predicted"/>
<keyword evidence="1" id="KW-0472">Membrane</keyword>
<keyword evidence="1" id="KW-1133">Transmembrane helix</keyword>
<dbReference type="RefSeq" id="WP_267847607.1">
    <property type="nucleotide sequence ID" value="NZ_JAPMXC010000001.1"/>
</dbReference>
<accession>A0ABT3ZMY0</accession>
<name>A0ABT3ZMY0_9BURK</name>
<gene>
    <name evidence="2" type="ORF">OVY01_11750</name>
</gene>
<dbReference type="EMBL" id="JAPMXC010000001">
    <property type="protein sequence ID" value="MCY0387898.1"/>
    <property type="molecule type" value="Genomic_DNA"/>
</dbReference>
<protein>
    <submittedName>
        <fullName evidence="2">Uncharacterized protein</fullName>
    </submittedName>
</protein>
<evidence type="ECO:0000256" key="1">
    <source>
        <dbReference type="SAM" id="Phobius"/>
    </source>
</evidence>
<reference evidence="2" key="1">
    <citation type="submission" date="2022-11" db="EMBL/GenBank/DDBJ databases">
        <title>Robbsia betulipollinis sp. nov., isolated from pollen of birch (Betula pendula).</title>
        <authorList>
            <person name="Shi H."/>
            <person name="Ambika Manirajan B."/>
            <person name="Ratering S."/>
            <person name="Geissler-Plaum R."/>
            <person name="Schnell S."/>
        </authorList>
    </citation>
    <scope>NUCLEOTIDE SEQUENCE</scope>
    <source>
        <strain evidence="2">Bb-Pol-6</strain>
    </source>
</reference>
<comment type="caution">
    <text evidence="2">The sequence shown here is derived from an EMBL/GenBank/DDBJ whole genome shotgun (WGS) entry which is preliminary data.</text>
</comment>